<feature type="transmembrane region" description="Helical" evidence="6">
    <location>
        <begin position="463"/>
        <end position="483"/>
    </location>
</feature>
<organism evidence="8 9">
    <name type="scientific">Coniella lustricola</name>
    <dbReference type="NCBI Taxonomy" id="2025994"/>
    <lineage>
        <taxon>Eukaryota</taxon>
        <taxon>Fungi</taxon>
        <taxon>Dikarya</taxon>
        <taxon>Ascomycota</taxon>
        <taxon>Pezizomycotina</taxon>
        <taxon>Sordariomycetes</taxon>
        <taxon>Sordariomycetidae</taxon>
        <taxon>Diaporthales</taxon>
        <taxon>Schizoparmaceae</taxon>
        <taxon>Coniella</taxon>
    </lineage>
</organism>
<dbReference type="EMBL" id="KZ678422">
    <property type="protein sequence ID" value="PSR89040.1"/>
    <property type="molecule type" value="Genomic_DNA"/>
</dbReference>
<dbReference type="PANTHER" id="PTHR23506:SF23">
    <property type="entry name" value="GH10249P"/>
    <property type="match status" value="1"/>
</dbReference>
<evidence type="ECO:0000313" key="9">
    <source>
        <dbReference type="Proteomes" id="UP000241462"/>
    </source>
</evidence>
<evidence type="ECO:0000256" key="4">
    <source>
        <dbReference type="ARBA" id="ARBA00022989"/>
    </source>
</evidence>
<sequence>KADAESKPPLLLACRSSRAFIAATVCLAIFTDIFLYGIIVPVLPFAMTNRIGIPNDSLQQWNAIFLACYTIAVCVGSPVAGIYADHSSSRRWPLLLGLLALAGSTLLLCLGKTAALFVVGRLLQGFSAAIVWSVGLALLADTFGDKIGVAMGYSSIAMSLGLLVAPAIGGVVFDKLGYYAVFYIAFGCIFLDILLRLAMIEKKVARQWTSEEEVMEEGRSDSDREQTLTSDGREVISTTEDEIELPGRATFEKSSEEGVSGVTPKVGETAMKSVVARSPAKYPRLRLIKSRRMLVANWGIITQSAVMLSWDTVLPLYVKQTFSWTSTAAGLIFFAIFIPGFLSPLVGHLSDRYGARWPSFAGFLASIPILVCLRFVTSNTLDQKVLLAALLALMGVTLTFSNTPLMAEITYAIEAEEKKNPGVFGEAGVYGLGYGLFCTSFALGGTIGALLSGYVMAGAGWTTLTWALAIWMAGAAVVVGLWAG</sequence>
<protein>
    <submittedName>
        <fullName evidence="8">Major facilitator superfamily domain-containing protein</fullName>
    </submittedName>
</protein>
<feature type="non-terminal residue" evidence="8">
    <location>
        <position position="484"/>
    </location>
</feature>
<evidence type="ECO:0000256" key="5">
    <source>
        <dbReference type="ARBA" id="ARBA00023136"/>
    </source>
</evidence>
<feature type="non-terminal residue" evidence="8">
    <location>
        <position position="1"/>
    </location>
</feature>
<dbReference type="GO" id="GO:0022857">
    <property type="term" value="F:transmembrane transporter activity"/>
    <property type="evidence" value="ECO:0007669"/>
    <property type="project" value="InterPro"/>
</dbReference>
<evidence type="ECO:0000256" key="2">
    <source>
        <dbReference type="ARBA" id="ARBA00022448"/>
    </source>
</evidence>
<dbReference type="InterPro" id="IPR036259">
    <property type="entry name" value="MFS_trans_sf"/>
</dbReference>
<dbReference type="OrthoDB" id="5086884at2759"/>
<feature type="transmembrane region" description="Helical" evidence="6">
    <location>
        <begin position="150"/>
        <end position="172"/>
    </location>
</feature>
<keyword evidence="5 6" id="KW-0472">Membrane</keyword>
<feature type="transmembrane region" description="Helical" evidence="6">
    <location>
        <begin position="20"/>
        <end position="43"/>
    </location>
</feature>
<evidence type="ECO:0000256" key="3">
    <source>
        <dbReference type="ARBA" id="ARBA00022692"/>
    </source>
</evidence>
<dbReference type="Pfam" id="PF07690">
    <property type="entry name" value="MFS_1"/>
    <property type="match status" value="1"/>
</dbReference>
<dbReference type="AlphaFoldDB" id="A0A2T3AAX5"/>
<keyword evidence="2" id="KW-0813">Transport</keyword>
<feature type="transmembrane region" description="Helical" evidence="6">
    <location>
        <begin position="322"/>
        <end position="345"/>
    </location>
</feature>
<dbReference type="SUPFAM" id="SSF103473">
    <property type="entry name" value="MFS general substrate transporter"/>
    <property type="match status" value="1"/>
</dbReference>
<dbReference type="InParanoid" id="A0A2T3AAX5"/>
<evidence type="ECO:0000256" key="1">
    <source>
        <dbReference type="ARBA" id="ARBA00004141"/>
    </source>
</evidence>
<keyword evidence="3 6" id="KW-0812">Transmembrane</keyword>
<dbReference type="CDD" id="cd17325">
    <property type="entry name" value="MFS_MdtG_SLC18_like"/>
    <property type="match status" value="1"/>
</dbReference>
<feature type="transmembrane region" description="Helical" evidence="6">
    <location>
        <begin position="125"/>
        <end position="143"/>
    </location>
</feature>
<comment type="subcellular location">
    <subcellularLocation>
        <location evidence="1">Membrane</location>
        <topology evidence="1">Multi-pass membrane protein</topology>
    </subcellularLocation>
</comment>
<feature type="transmembrane region" description="Helical" evidence="6">
    <location>
        <begin position="388"/>
        <end position="413"/>
    </location>
</feature>
<dbReference type="Proteomes" id="UP000241462">
    <property type="component" value="Unassembled WGS sequence"/>
</dbReference>
<gene>
    <name evidence="8" type="ORF">BD289DRAFT_353328</name>
</gene>
<evidence type="ECO:0000256" key="6">
    <source>
        <dbReference type="SAM" id="Phobius"/>
    </source>
</evidence>
<keyword evidence="9" id="KW-1185">Reference proteome</keyword>
<feature type="domain" description="Major facilitator superfamily (MFS) profile" evidence="7">
    <location>
        <begin position="21"/>
        <end position="484"/>
    </location>
</feature>
<dbReference type="PROSITE" id="PS50850">
    <property type="entry name" value="MFS"/>
    <property type="match status" value="1"/>
</dbReference>
<dbReference type="STRING" id="2025994.A0A2T3AAX5"/>
<dbReference type="InterPro" id="IPR020846">
    <property type="entry name" value="MFS_dom"/>
</dbReference>
<feature type="transmembrane region" description="Helical" evidence="6">
    <location>
        <begin position="63"/>
        <end position="83"/>
    </location>
</feature>
<dbReference type="PANTHER" id="PTHR23506">
    <property type="entry name" value="GH10249P"/>
    <property type="match status" value="1"/>
</dbReference>
<dbReference type="InterPro" id="IPR050930">
    <property type="entry name" value="MFS_Vesicular_Transporter"/>
</dbReference>
<dbReference type="Gene3D" id="1.20.1250.20">
    <property type="entry name" value="MFS general substrate transporter like domains"/>
    <property type="match status" value="1"/>
</dbReference>
<evidence type="ECO:0000259" key="7">
    <source>
        <dbReference type="PROSITE" id="PS50850"/>
    </source>
</evidence>
<reference evidence="8 9" key="1">
    <citation type="journal article" date="2018" name="Mycol. Prog.">
        <title>Coniella lustricola, a new species from submerged detritus.</title>
        <authorList>
            <person name="Raudabaugh D.B."/>
            <person name="Iturriaga T."/>
            <person name="Carver A."/>
            <person name="Mondo S."/>
            <person name="Pangilinan J."/>
            <person name="Lipzen A."/>
            <person name="He G."/>
            <person name="Amirebrahimi M."/>
            <person name="Grigoriev I.V."/>
            <person name="Miller A.N."/>
        </authorList>
    </citation>
    <scope>NUCLEOTIDE SEQUENCE [LARGE SCALE GENOMIC DNA]</scope>
    <source>
        <strain evidence="8 9">B22-T-1</strain>
    </source>
</reference>
<proteinExistence type="predicted"/>
<feature type="transmembrane region" description="Helical" evidence="6">
    <location>
        <begin position="178"/>
        <end position="198"/>
    </location>
</feature>
<feature type="transmembrane region" description="Helical" evidence="6">
    <location>
        <begin position="293"/>
        <end position="310"/>
    </location>
</feature>
<keyword evidence="4 6" id="KW-1133">Transmembrane helix</keyword>
<accession>A0A2T3AAX5</accession>
<feature type="transmembrane region" description="Helical" evidence="6">
    <location>
        <begin position="357"/>
        <end position="376"/>
    </location>
</feature>
<dbReference type="InterPro" id="IPR011701">
    <property type="entry name" value="MFS"/>
</dbReference>
<name>A0A2T3AAX5_9PEZI</name>
<evidence type="ECO:0000313" key="8">
    <source>
        <dbReference type="EMBL" id="PSR89040.1"/>
    </source>
</evidence>
<feature type="transmembrane region" description="Helical" evidence="6">
    <location>
        <begin position="95"/>
        <end position="119"/>
    </location>
</feature>
<feature type="transmembrane region" description="Helical" evidence="6">
    <location>
        <begin position="434"/>
        <end position="457"/>
    </location>
</feature>
<dbReference type="GO" id="GO:0016020">
    <property type="term" value="C:membrane"/>
    <property type="evidence" value="ECO:0007669"/>
    <property type="project" value="UniProtKB-SubCell"/>
</dbReference>